<accession>A0A2C8FBF4</accession>
<organism evidence="1 2">
    <name type="scientific">Pseudodesulfovibrio profundus</name>
    <dbReference type="NCBI Taxonomy" id="57320"/>
    <lineage>
        <taxon>Bacteria</taxon>
        <taxon>Pseudomonadati</taxon>
        <taxon>Thermodesulfobacteriota</taxon>
        <taxon>Desulfovibrionia</taxon>
        <taxon>Desulfovibrionales</taxon>
        <taxon>Desulfovibrionaceae</taxon>
    </lineage>
</organism>
<sequence>MKEKYLSTDRAYRAAVVPQSGEYRFQVGVEQTDLLIVAEKELQVEIADYVSRVRGEIKNWIMFHPEFAESLVPVDVPDSAPDIVQAMARAAEVCNVGPMAAVAGAVAQAVGDRFVTESPNILVENGGDTYLHSTRERVVALLAEPDSGALVGLKIEEASFPVAVCASSGVIGHSLSLGTGDLVAVRSSDARLADAAATALCNMLQGEADIDRVLKKAKELREFGLDGVFVQFDSKIAAWGAIELVAIDES</sequence>
<gene>
    <name evidence="1" type="ORF">DPRO_2869</name>
</gene>
<dbReference type="InterPro" id="IPR003374">
    <property type="entry name" value="ApbE-like_sf"/>
</dbReference>
<dbReference type="PIRSF" id="PIRSF006421">
    <property type="entry name" value="UCP006421"/>
    <property type="match status" value="1"/>
</dbReference>
<dbReference type="KEGG" id="pprf:DPRO_2869"/>
<dbReference type="InterPro" id="IPR007183">
    <property type="entry name" value="UPF0280"/>
</dbReference>
<reference evidence="2" key="1">
    <citation type="submission" date="2017-09" db="EMBL/GenBank/DDBJ databases">
        <authorList>
            <person name="Regsiter A."/>
            <person name="William W."/>
        </authorList>
    </citation>
    <scope>NUCLEOTIDE SEQUENCE [LARGE SCALE GENOMIC DNA]</scope>
    <source>
        <strain evidence="2">500-1</strain>
    </source>
</reference>
<dbReference type="EMBL" id="LT907975">
    <property type="protein sequence ID" value="SOB59779.1"/>
    <property type="molecule type" value="Genomic_DNA"/>
</dbReference>
<name>A0A2C8FBF4_9BACT</name>
<evidence type="ECO:0000313" key="2">
    <source>
        <dbReference type="Proteomes" id="UP000219215"/>
    </source>
</evidence>
<protein>
    <recommendedName>
        <fullName evidence="3">ApbE family lipoprotein</fullName>
    </recommendedName>
</protein>
<proteinExistence type="predicted"/>
<dbReference type="Gene3D" id="3.10.520.10">
    <property type="entry name" value="ApbE-like domains"/>
    <property type="match status" value="1"/>
</dbReference>
<dbReference type="OrthoDB" id="9787842at2"/>
<dbReference type="RefSeq" id="WP_097012606.1">
    <property type="nucleotide sequence ID" value="NZ_LT907975.1"/>
</dbReference>
<evidence type="ECO:0008006" key="3">
    <source>
        <dbReference type="Google" id="ProtNLM"/>
    </source>
</evidence>
<dbReference type="Proteomes" id="UP000219215">
    <property type="component" value="Chromosome DPRO"/>
</dbReference>
<keyword evidence="2" id="KW-1185">Reference proteome</keyword>
<dbReference type="AlphaFoldDB" id="A0A2C8FBF4"/>
<dbReference type="SUPFAM" id="SSF143631">
    <property type="entry name" value="ApbE-like"/>
    <property type="match status" value="1"/>
</dbReference>
<dbReference type="NCBIfam" id="NF003323">
    <property type="entry name" value="PRK04334.1-3"/>
    <property type="match status" value="1"/>
</dbReference>
<evidence type="ECO:0000313" key="1">
    <source>
        <dbReference type="EMBL" id="SOB59779.1"/>
    </source>
</evidence>